<dbReference type="AlphaFoldDB" id="E2AGA5"/>
<feature type="compositionally biased region" description="Basic and acidic residues" evidence="1">
    <location>
        <begin position="247"/>
        <end position="263"/>
    </location>
</feature>
<keyword evidence="3" id="KW-1185">Reference proteome</keyword>
<evidence type="ECO:0000313" key="3">
    <source>
        <dbReference type="Proteomes" id="UP000000311"/>
    </source>
</evidence>
<protein>
    <submittedName>
        <fullName evidence="2">Uncharacterized protein</fullName>
    </submittedName>
</protein>
<dbReference type="Proteomes" id="UP000000311">
    <property type="component" value="Unassembled WGS sequence"/>
</dbReference>
<evidence type="ECO:0000256" key="1">
    <source>
        <dbReference type="SAM" id="MobiDB-lite"/>
    </source>
</evidence>
<organism evidence="3">
    <name type="scientific">Camponotus floridanus</name>
    <name type="common">Florida carpenter ant</name>
    <dbReference type="NCBI Taxonomy" id="104421"/>
    <lineage>
        <taxon>Eukaryota</taxon>
        <taxon>Metazoa</taxon>
        <taxon>Ecdysozoa</taxon>
        <taxon>Arthropoda</taxon>
        <taxon>Hexapoda</taxon>
        <taxon>Insecta</taxon>
        <taxon>Pterygota</taxon>
        <taxon>Neoptera</taxon>
        <taxon>Endopterygota</taxon>
        <taxon>Hymenoptera</taxon>
        <taxon>Apocrita</taxon>
        <taxon>Aculeata</taxon>
        <taxon>Formicoidea</taxon>
        <taxon>Formicidae</taxon>
        <taxon>Formicinae</taxon>
        <taxon>Camponotus</taxon>
    </lineage>
</organism>
<feature type="region of interest" description="Disordered" evidence="1">
    <location>
        <begin position="247"/>
        <end position="298"/>
    </location>
</feature>
<dbReference type="InParanoid" id="E2AGA5"/>
<gene>
    <name evidence="2" type="ORF">EAG_16278</name>
</gene>
<feature type="compositionally biased region" description="Basic and acidic residues" evidence="1">
    <location>
        <begin position="271"/>
        <end position="282"/>
    </location>
</feature>
<proteinExistence type="predicted"/>
<evidence type="ECO:0000313" key="2">
    <source>
        <dbReference type="EMBL" id="EFN67596.1"/>
    </source>
</evidence>
<name>E2AGA5_CAMFO</name>
<dbReference type="EMBL" id="GL439266">
    <property type="protein sequence ID" value="EFN67596.1"/>
    <property type="molecule type" value="Genomic_DNA"/>
</dbReference>
<sequence>MADCSDGGSGVDGGGEMVVLVAAVMVAVTQRLLEVFCHHRLSVSRNVAPVHHGVRCSVANGGCNASLLGQLDAPTIKVIRTPDSELELQNFALVMRACLPCTLLMAPARFYYGQRQTFPGGAHRAWHKNDSSLDFTNRPHGRIAPAAYRRDTNSPLRRRGRNTLTTENEAVHQYGWLCKQDEQNRGRRNRAESRYHYLSAGETGRPVYNSLCSGINKCVNAERRRPPLSGFGGPEAVVYMSFVLPRSREGRKERESEREEARRKMANQYKDFPERTEPERTKIHSVHRASSYPPVSGG</sequence>
<reference evidence="2 3" key="1">
    <citation type="journal article" date="2010" name="Science">
        <title>Genomic comparison of the ants Camponotus floridanus and Harpegnathos saltator.</title>
        <authorList>
            <person name="Bonasio R."/>
            <person name="Zhang G."/>
            <person name="Ye C."/>
            <person name="Mutti N.S."/>
            <person name="Fang X."/>
            <person name="Qin N."/>
            <person name="Donahue G."/>
            <person name="Yang P."/>
            <person name="Li Q."/>
            <person name="Li C."/>
            <person name="Zhang P."/>
            <person name="Huang Z."/>
            <person name="Berger S.L."/>
            <person name="Reinberg D."/>
            <person name="Wang J."/>
            <person name="Liebig J."/>
        </authorList>
    </citation>
    <scope>NUCLEOTIDE SEQUENCE [LARGE SCALE GENOMIC DNA]</scope>
    <source>
        <strain evidence="3">C129</strain>
    </source>
</reference>
<accession>E2AGA5</accession>